<dbReference type="Gene3D" id="1.10.287.130">
    <property type="match status" value="1"/>
</dbReference>
<accession>A0A6B0TCL2</accession>
<dbReference type="Pfam" id="PF00512">
    <property type="entry name" value="HisKA"/>
    <property type="match status" value="1"/>
</dbReference>
<dbReference type="EMBL" id="WUUT01000009">
    <property type="protein sequence ID" value="MXR53142.1"/>
    <property type="molecule type" value="Genomic_DNA"/>
</dbReference>
<feature type="transmembrane region" description="Helical" evidence="7">
    <location>
        <begin position="111"/>
        <end position="129"/>
    </location>
</feature>
<dbReference type="Pfam" id="PF02518">
    <property type="entry name" value="HATPase_c"/>
    <property type="match status" value="1"/>
</dbReference>
<evidence type="ECO:0000256" key="7">
    <source>
        <dbReference type="SAM" id="Phobius"/>
    </source>
</evidence>
<evidence type="ECO:0000313" key="10">
    <source>
        <dbReference type="Proteomes" id="UP000466535"/>
    </source>
</evidence>
<evidence type="ECO:0000256" key="2">
    <source>
        <dbReference type="ARBA" id="ARBA00012438"/>
    </source>
</evidence>
<dbReference type="PRINTS" id="PR00344">
    <property type="entry name" value="BCTRLSENSOR"/>
</dbReference>
<feature type="transmembrane region" description="Helical" evidence="7">
    <location>
        <begin position="78"/>
        <end position="99"/>
    </location>
</feature>
<dbReference type="InterPro" id="IPR036097">
    <property type="entry name" value="HisK_dim/P_sf"/>
</dbReference>
<comment type="catalytic activity">
    <reaction evidence="1">
        <text>ATP + protein L-histidine = ADP + protein N-phospho-L-histidine.</text>
        <dbReference type="EC" id="2.7.13.3"/>
    </reaction>
</comment>
<evidence type="ECO:0000256" key="6">
    <source>
        <dbReference type="ARBA" id="ARBA00023012"/>
    </source>
</evidence>
<dbReference type="GO" id="GO:0000155">
    <property type="term" value="F:phosphorelay sensor kinase activity"/>
    <property type="evidence" value="ECO:0007669"/>
    <property type="project" value="InterPro"/>
</dbReference>
<keyword evidence="7" id="KW-0472">Membrane</keyword>
<feature type="transmembrane region" description="Helical" evidence="7">
    <location>
        <begin position="44"/>
        <end position="66"/>
    </location>
</feature>
<gene>
    <name evidence="9" type="ORF">GRX03_16230</name>
</gene>
<keyword evidence="5 9" id="KW-0418">Kinase</keyword>
<dbReference type="SUPFAM" id="SSF47384">
    <property type="entry name" value="Homodimeric domain of signal transducing histidine kinase"/>
    <property type="match status" value="1"/>
</dbReference>
<dbReference type="EC" id="2.7.13.3" evidence="2"/>
<dbReference type="SMART" id="SM00387">
    <property type="entry name" value="HATPase_c"/>
    <property type="match status" value="1"/>
</dbReference>
<dbReference type="InterPro" id="IPR004358">
    <property type="entry name" value="Sig_transdc_His_kin-like_C"/>
</dbReference>
<dbReference type="InterPro" id="IPR036890">
    <property type="entry name" value="HATPase_C_sf"/>
</dbReference>
<dbReference type="SUPFAM" id="SSF55874">
    <property type="entry name" value="ATPase domain of HSP90 chaperone/DNA topoisomerase II/histidine kinase"/>
    <property type="match status" value="1"/>
</dbReference>
<dbReference type="PANTHER" id="PTHR43711:SF1">
    <property type="entry name" value="HISTIDINE KINASE 1"/>
    <property type="match status" value="1"/>
</dbReference>
<dbReference type="OrthoDB" id="8127at2157"/>
<dbReference type="RefSeq" id="WP_159765500.1">
    <property type="nucleotide sequence ID" value="NZ_WUUT01000009.1"/>
</dbReference>
<dbReference type="InterPro" id="IPR003661">
    <property type="entry name" value="HisK_dim/P_dom"/>
</dbReference>
<keyword evidence="7" id="KW-1133">Transmembrane helix</keyword>
<dbReference type="Gene3D" id="3.30.565.10">
    <property type="entry name" value="Histidine kinase-like ATPase, C-terminal domain"/>
    <property type="match status" value="1"/>
</dbReference>
<evidence type="ECO:0000313" key="9">
    <source>
        <dbReference type="EMBL" id="MXR53142.1"/>
    </source>
</evidence>
<evidence type="ECO:0000259" key="8">
    <source>
        <dbReference type="PROSITE" id="PS50109"/>
    </source>
</evidence>
<evidence type="ECO:0000256" key="4">
    <source>
        <dbReference type="ARBA" id="ARBA00022679"/>
    </source>
</evidence>
<protein>
    <recommendedName>
        <fullName evidence="2">histidine kinase</fullName>
        <ecNumber evidence="2">2.7.13.3</ecNumber>
    </recommendedName>
</protein>
<evidence type="ECO:0000256" key="1">
    <source>
        <dbReference type="ARBA" id="ARBA00000085"/>
    </source>
</evidence>
<feature type="domain" description="Histidine kinase" evidence="8">
    <location>
        <begin position="163"/>
        <end position="351"/>
    </location>
</feature>
<keyword evidence="10" id="KW-1185">Reference proteome</keyword>
<feature type="transmembrane region" description="Helical" evidence="7">
    <location>
        <begin position="12"/>
        <end position="38"/>
    </location>
</feature>
<dbReference type="SMART" id="SM00388">
    <property type="entry name" value="HisKA"/>
    <property type="match status" value="1"/>
</dbReference>
<keyword evidence="4" id="KW-0808">Transferase</keyword>
<dbReference type="CDD" id="cd00082">
    <property type="entry name" value="HisKA"/>
    <property type="match status" value="1"/>
</dbReference>
<name>A0A6B0TCL2_9EURY</name>
<dbReference type="PROSITE" id="PS50109">
    <property type="entry name" value="HIS_KIN"/>
    <property type="match status" value="1"/>
</dbReference>
<keyword evidence="7" id="KW-0812">Transmembrane</keyword>
<organism evidence="9 10">
    <name type="scientific">Halovenus carboxidivorans</name>
    <dbReference type="NCBI Taxonomy" id="2692199"/>
    <lineage>
        <taxon>Archaea</taxon>
        <taxon>Methanobacteriati</taxon>
        <taxon>Methanobacteriota</taxon>
        <taxon>Stenosarchaea group</taxon>
        <taxon>Halobacteria</taxon>
        <taxon>Halobacteriales</taxon>
        <taxon>Haloarculaceae</taxon>
        <taxon>Halovenus</taxon>
    </lineage>
</organism>
<reference evidence="9 10" key="1">
    <citation type="submission" date="2019-12" db="EMBL/GenBank/DDBJ databases">
        <title>Isolation and characterization of three novel carbon monoxide-oxidizing members of Halobacteria from salione crusts and soils.</title>
        <authorList>
            <person name="Myers M.R."/>
            <person name="King G.M."/>
        </authorList>
    </citation>
    <scope>NUCLEOTIDE SEQUENCE [LARGE SCALE GENOMIC DNA]</scope>
    <source>
        <strain evidence="9 10">WSH3</strain>
    </source>
</reference>
<dbReference type="AlphaFoldDB" id="A0A6B0TCL2"/>
<comment type="caution">
    <text evidence="9">The sequence shown here is derived from an EMBL/GenBank/DDBJ whole genome shotgun (WGS) entry which is preliminary data.</text>
</comment>
<dbReference type="InterPro" id="IPR050736">
    <property type="entry name" value="Sensor_HK_Regulatory"/>
</dbReference>
<dbReference type="InterPro" id="IPR005467">
    <property type="entry name" value="His_kinase_dom"/>
</dbReference>
<sequence length="367" mass="40162">MRGRRLGGHWLLRLVIGLGVVLILSLLVEIGAIIALPLSMPDGYGTGFITSGLSALGLLYGGYWSQTGIISAERYRRLFGWCFGGAGLFLAINLGFILTIGPVTPFETWGWVRWAVSMGAAIGLALGLFEARAIERAIEAERNRMRRQEIKQERDHLEEFASIVSHDLRNPLNVASGRLALAREECDSDHLEEVSQSLDRMDELIDDLLTLARNGQAVQELEPVNVGTAAQHCWSTVQTENASSAISIDREVLADGSRFRQLLENLIRNAIEHGGADVTVTVGELEDGFYVEDTGPGIPEPDRESVFEAGYSTTEQGTGFGLSIVSEIVEAHDWEIRVTEGDDGGARFEIRDVSFATEEPGGHRENP</sequence>
<dbReference type="InterPro" id="IPR003594">
    <property type="entry name" value="HATPase_dom"/>
</dbReference>
<keyword evidence="6" id="KW-0902">Two-component regulatory system</keyword>
<evidence type="ECO:0000256" key="5">
    <source>
        <dbReference type="ARBA" id="ARBA00022777"/>
    </source>
</evidence>
<evidence type="ECO:0000256" key="3">
    <source>
        <dbReference type="ARBA" id="ARBA00022553"/>
    </source>
</evidence>
<dbReference type="Proteomes" id="UP000466535">
    <property type="component" value="Unassembled WGS sequence"/>
</dbReference>
<dbReference type="CDD" id="cd00075">
    <property type="entry name" value="HATPase"/>
    <property type="match status" value="1"/>
</dbReference>
<dbReference type="PANTHER" id="PTHR43711">
    <property type="entry name" value="TWO-COMPONENT HISTIDINE KINASE"/>
    <property type="match status" value="1"/>
</dbReference>
<keyword evidence="3" id="KW-0597">Phosphoprotein</keyword>
<proteinExistence type="predicted"/>